<evidence type="ECO:0000259" key="1">
    <source>
        <dbReference type="Pfam" id="PF08940"/>
    </source>
</evidence>
<dbReference type="Pfam" id="PF08940">
    <property type="entry name" value="DUF1918"/>
    <property type="match status" value="1"/>
</dbReference>
<dbReference type="InterPro" id="IPR015035">
    <property type="entry name" value="DUF1918"/>
</dbReference>
<dbReference type="Proteomes" id="UP000199622">
    <property type="component" value="Unassembled WGS sequence"/>
</dbReference>
<proteinExistence type="predicted"/>
<feature type="domain" description="DUF1918" evidence="1">
    <location>
        <begin position="1"/>
        <end position="58"/>
    </location>
</feature>
<protein>
    <recommendedName>
        <fullName evidence="1">DUF1918 domain-containing protein</fullName>
    </recommendedName>
</protein>
<dbReference type="Gene3D" id="2.30.30.440">
    <property type="entry name" value="Domain of unknown function DUF1918"/>
    <property type="match status" value="1"/>
</dbReference>
<evidence type="ECO:0000313" key="3">
    <source>
        <dbReference type="Proteomes" id="UP000199622"/>
    </source>
</evidence>
<dbReference type="RefSeq" id="WP_091310553.1">
    <property type="nucleotide sequence ID" value="NZ_FNSO01000004.1"/>
</dbReference>
<gene>
    <name evidence="2" type="ORF">SAMN04489727_4540</name>
</gene>
<dbReference type="STRING" id="208445.SAMN04489727_4540"/>
<evidence type="ECO:0000313" key="2">
    <source>
        <dbReference type="EMBL" id="SEC64956.1"/>
    </source>
</evidence>
<dbReference type="AlphaFoldDB" id="A0A1H4U856"/>
<sequence>MHAQPGDWLVVKGPWADAPEQRGRILEVRSADGSPPYVVRWTADDHVSTVFPGPDAVVLTAEEERSAEDRARTRFDRVRRYLHEEGGHVRVR</sequence>
<name>A0A1H4U856_9PSEU</name>
<dbReference type="EMBL" id="FNSO01000004">
    <property type="protein sequence ID" value="SEC64956.1"/>
    <property type="molecule type" value="Genomic_DNA"/>
</dbReference>
<dbReference type="SUPFAM" id="SSF50118">
    <property type="entry name" value="Cell growth inhibitor/plasmid maintenance toxic component"/>
    <property type="match status" value="1"/>
</dbReference>
<accession>A0A1H4U856</accession>
<reference evidence="3" key="1">
    <citation type="submission" date="2016-10" db="EMBL/GenBank/DDBJ databases">
        <authorList>
            <person name="Varghese N."/>
            <person name="Submissions S."/>
        </authorList>
    </citation>
    <scope>NUCLEOTIDE SEQUENCE [LARGE SCALE GENOMIC DNA]</scope>
    <source>
        <strain evidence="3">DSM 44544</strain>
    </source>
</reference>
<organism evidence="2 3">
    <name type="scientific">Amycolatopsis tolypomycina</name>
    <dbReference type="NCBI Taxonomy" id="208445"/>
    <lineage>
        <taxon>Bacteria</taxon>
        <taxon>Bacillati</taxon>
        <taxon>Actinomycetota</taxon>
        <taxon>Actinomycetes</taxon>
        <taxon>Pseudonocardiales</taxon>
        <taxon>Pseudonocardiaceae</taxon>
        <taxon>Amycolatopsis</taxon>
    </lineage>
</organism>
<dbReference type="OrthoDB" id="4828144at2"/>
<keyword evidence="3" id="KW-1185">Reference proteome</keyword>